<dbReference type="Gene3D" id="1.20.1250.20">
    <property type="entry name" value="MFS general substrate transporter like domains"/>
    <property type="match status" value="2"/>
</dbReference>
<feature type="transmembrane region" description="Helical" evidence="4">
    <location>
        <begin position="244"/>
        <end position="265"/>
    </location>
</feature>
<evidence type="ECO:0000313" key="6">
    <source>
        <dbReference type="EMBL" id="TRA95269.1"/>
    </source>
</evidence>
<feature type="transmembrane region" description="Helical" evidence="4">
    <location>
        <begin position="131"/>
        <end position="150"/>
    </location>
</feature>
<dbReference type="PROSITE" id="PS50850">
    <property type="entry name" value="MFS"/>
    <property type="match status" value="1"/>
</dbReference>
<feature type="transmembrane region" description="Helical" evidence="4">
    <location>
        <begin position="196"/>
        <end position="215"/>
    </location>
</feature>
<dbReference type="RefSeq" id="WP_142843448.1">
    <property type="nucleotide sequence ID" value="NZ_SGNY01000013.1"/>
</dbReference>
<evidence type="ECO:0000259" key="5">
    <source>
        <dbReference type="PROSITE" id="PS50850"/>
    </source>
</evidence>
<dbReference type="PANTHER" id="PTHR23523">
    <property type="match status" value="1"/>
</dbReference>
<dbReference type="InterPro" id="IPR052524">
    <property type="entry name" value="MFS_Cyanate_Porter"/>
</dbReference>
<feature type="transmembrane region" description="Helical" evidence="4">
    <location>
        <begin position="367"/>
        <end position="386"/>
    </location>
</feature>
<evidence type="ECO:0000256" key="4">
    <source>
        <dbReference type="SAM" id="Phobius"/>
    </source>
</evidence>
<evidence type="ECO:0000256" key="3">
    <source>
        <dbReference type="ARBA" id="ARBA00023136"/>
    </source>
</evidence>
<dbReference type="GO" id="GO:0022857">
    <property type="term" value="F:transmembrane transporter activity"/>
    <property type="evidence" value="ECO:0007669"/>
    <property type="project" value="InterPro"/>
</dbReference>
<comment type="caution">
    <text evidence="6">The sequence shown here is derived from an EMBL/GenBank/DDBJ whole genome shotgun (WGS) entry which is preliminary data.</text>
</comment>
<feature type="transmembrane region" description="Helical" evidence="4">
    <location>
        <begin position="37"/>
        <end position="57"/>
    </location>
</feature>
<dbReference type="OrthoDB" id="5758872at2"/>
<keyword evidence="2 4" id="KW-1133">Transmembrane helix</keyword>
<feature type="transmembrane region" description="Helical" evidence="4">
    <location>
        <begin position="277"/>
        <end position="296"/>
    </location>
</feature>
<dbReference type="AlphaFoldDB" id="A0A546X3D1"/>
<proteinExistence type="predicted"/>
<name>A0A546X3D1_RHIRH</name>
<accession>A0A546X3D1</accession>
<reference evidence="6 7" key="1">
    <citation type="journal article" date="2019" name="Appl. Microbiol. Biotechnol.">
        <title>Differential efficiency of wild type rhizogenic strains for rol gene transformation of plants.</title>
        <authorList>
            <person name="Desmet S."/>
            <person name="De Keyser E."/>
            <person name="Van Vaerenbergh J."/>
            <person name="Baeyen S."/>
            <person name="Van Huylenbroeck J."/>
            <person name="Geelen D."/>
            <person name="Dhooghe E."/>
        </authorList>
    </citation>
    <scope>NUCLEOTIDE SEQUENCE [LARGE SCALE GENOMIC DNA]</scope>
    <source>
        <strain evidence="6 7">GBBC3284</strain>
    </source>
</reference>
<dbReference type="Pfam" id="PF07690">
    <property type="entry name" value="MFS_1"/>
    <property type="match status" value="1"/>
</dbReference>
<feature type="transmembrane region" description="Helical" evidence="4">
    <location>
        <begin position="398"/>
        <end position="417"/>
    </location>
</feature>
<dbReference type="InterPro" id="IPR036259">
    <property type="entry name" value="MFS_trans_sf"/>
</dbReference>
<dbReference type="InterPro" id="IPR020846">
    <property type="entry name" value="MFS_dom"/>
</dbReference>
<keyword evidence="1 4" id="KW-0812">Transmembrane</keyword>
<dbReference type="EMBL" id="SGNY01000013">
    <property type="protein sequence ID" value="TRA95269.1"/>
    <property type="molecule type" value="Genomic_DNA"/>
</dbReference>
<sequence>MTHILSARPVAHNCFRDLQTVEARAAAPAKLTRPASLSFAATAAVIVLVAINLRPGIVSIGPLLPHIRQEFGISNAQASLLTAIPAMLMGLLAFPTPWLAHKLGRDKVILIALVGLMLTTTLRALSGSIGMLLASTFGVGAGIAIVGALIPGFAKKTFPRHAAVLMGIYAMSLGLGSTLAAGLTEPLANLSGGWRFSSGVFALPCFVAIAAWLVVARTERGLKLLATESPQVTRRGLPFRKPTAWLIALYFAANNVLFFGFVSWTAPMFREYGMSPAAAGFLLASFTAAFMVSNPLAGLISRGEDRRVVIALFAALALVGCTAVAISPDLLPFLFIPVIAFGVGGSFTLGMILPLDNAVDAHDANGWTAFVIGIGYFAGALGPLLLGILRDSTGGFSIPLWILAAVAMLMVALSPFLQPHRHHRRRAGK</sequence>
<gene>
    <name evidence="6" type="ORF">EXN68_25750</name>
</gene>
<organism evidence="6 7">
    <name type="scientific">Rhizobium rhizogenes</name>
    <name type="common">Agrobacterium rhizogenes</name>
    <dbReference type="NCBI Taxonomy" id="359"/>
    <lineage>
        <taxon>Bacteria</taxon>
        <taxon>Pseudomonadati</taxon>
        <taxon>Pseudomonadota</taxon>
        <taxon>Alphaproteobacteria</taxon>
        <taxon>Hyphomicrobiales</taxon>
        <taxon>Rhizobiaceae</taxon>
        <taxon>Rhizobium/Agrobacterium group</taxon>
        <taxon>Rhizobium</taxon>
    </lineage>
</organism>
<feature type="transmembrane region" description="Helical" evidence="4">
    <location>
        <begin position="333"/>
        <end position="355"/>
    </location>
</feature>
<feature type="transmembrane region" description="Helical" evidence="4">
    <location>
        <begin position="308"/>
        <end position="327"/>
    </location>
</feature>
<feature type="domain" description="Major facilitator superfamily (MFS) profile" evidence="5">
    <location>
        <begin position="40"/>
        <end position="422"/>
    </location>
</feature>
<dbReference type="InterPro" id="IPR011701">
    <property type="entry name" value="MFS"/>
</dbReference>
<feature type="transmembrane region" description="Helical" evidence="4">
    <location>
        <begin position="77"/>
        <end position="96"/>
    </location>
</feature>
<evidence type="ECO:0000256" key="1">
    <source>
        <dbReference type="ARBA" id="ARBA00022692"/>
    </source>
</evidence>
<feature type="transmembrane region" description="Helical" evidence="4">
    <location>
        <begin position="108"/>
        <end position="125"/>
    </location>
</feature>
<dbReference type="SUPFAM" id="SSF103473">
    <property type="entry name" value="MFS general substrate transporter"/>
    <property type="match status" value="1"/>
</dbReference>
<protein>
    <submittedName>
        <fullName evidence="6">MFS transporter</fullName>
    </submittedName>
</protein>
<feature type="transmembrane region" description="Helical" evidence="4">
    <location>
        <begin position="162"/>
        <end position="184"/>
    </location>
</feature>
<dbReference type="Proteomes" id="UP000315434">
    <property type="component" value="Unassembled WGS sequence"/>
</dbReference>
<evidence type="ECO:0000313" key="7">
    <source>
        <dbReference type="Proteomes" id="UP000315434"/>
    </source>
</evidence>
<dbReference type="PANTHER" id="PTHR23523:SF2">
    <property type="entry name" value="2-NITROIMIDAZOLE TRANSPORTER"/>
    <property type="match status" value="1"/>
</dbReference>
<evidence type="ECO:0000256" key="2">
    <source>
        <dbReference type="ARBA" id="ARBA00022989"/>
    </source>
</evidence>
<keyword evidence="3 4" id="KW-0472">Membrane</keyword>